<protein>
    <submittedName>
        <fullName evidence="1">Uncharacterized protein</fullName>
    </submittedName>
</protein>
<sequence>MELYRIGTSMTSQVVIGSPHARLTPAQCKMAASGLLAMECSADVYLLM</sequence>
<evidence type="ECO:0000313" key="1">
    <source>
        <dbReference type="EMBL" id="JAH21511.1"/>
    </source>
</evidence>
<accession>A0A0E9QX36</accession>
<dbReference type="EMBL" id="GBXM01087066">
    <property type="protein sequence ID" value="JAH21511.1"/>
    <property type="molecule type" value="Transcribed_RNA"/>
</dbReference>
<dbReference type="AlphaFoldDB" id="A0A0E9QX36"/>
<reference evidence="1" key="2">
    <citation type="journal article" date="2015" name="Fish Shellfish Immunol.">
        <title>Early steps in the European eel (Anguilla anguilla)-Vibrio vulnificus interaction in the gills: Role of the RtxA13 toxin.</title>
        <authorList>
            <person name="Callol A."/>
            <person name="Pajuelo D."/>
            <person name="Ebbesson L."/>
            <person name="Teles M."/>
            <person name="MacKenzie S."/>
            <person name="Amaro C."/>
        </authorList>
    </citation>
    <scope>NUCLEOTIDE SEQUENCE</scope>
</reference>
<organism evidence="1">
    <name type="scientific">Anguilla anguilla</name>
    <name type="common">European freshwater eel</name>
    <name type="synonym">Muraena anguilla</name>
    <dbReference type="NCBI Taxonomy" id="7936"/>
    <lineage>
        <taxon>Eukaryota</taxon>
        <taxon>Metazoa</taxon>
        <taxon>Chordata</taxon>
        <taxon>Craniata</taxon>
        <taxon>Vertebrata</taxon>
        <taxon>Euteleostomi</taxon>
        <taxon>Actinopterygii</taxon>
        <taxon>Neopterygii</taxon>
        <taxon>Teleostei</taxon>
        <taxon>Anguilliformes</taxon>
        <taxon>Anguillidae</taxon>
        <taxon>Anguilla</taxon>
    </lineage>
</organism>
<reference evidence="1" key="1">
    <citation type="submission" date="2014-11" db="EMBL/GenBank/DDBJ databases">
        <authorList>
            <person name="Amaro Gonzalez C."/>
        </authorList>
    </citation>
    <scope>NUCLEOTIDE SEQUENCE</scope>
</reference>
<name>A0A0E9QX36_ANGAN</name>
<proteinExistence type="predicted"/>